<reference evidence="3 4" key="1">
    <citation type="journal article" date="2018" name="Sci. Rep.">
        <title>Rhizobium tumorigenes sp. nov., a novel plant tumorigenic bacterium isolated from cane gall tumors on thornless blackberry.</title>
        <authorList>
            <person name="Kuzmanovi N."/>
            <person name="Smalla K."/>
            <person name="Gronow S."/>
            <person name="PuBawska J."/>
        </authorList>
    </citation>
    <scope>NUCLEOTIDE SEQUENCE [LARGE SCALE GENOMIC DNA]</scope>
    <source>
        <strain evidence="3 4">1078</strain>
    </source>
</reference>
<reference evidence="4" key="2">
    <citation type="journal article" date="2023" name="MicrobiologyOpen">
        <title>Genomics of the tumorigenes clade of the family Rhizobiaceae and description of Rhizobium rhododendri sp. nov.</title>
        <authorList>
            <person name="Kuzmanovic N."/>
            <person name="diCenzo G.C."/>
            <person name="Bunk B."/>
            <person name="Sproeer C."/>
            <person name="Fruehling A."/>
            <person name="Neumann-Schaal M."/>
            <person name="Overmann J."/>
            <person name="Smalla K."/>
        </authorList>
    </citation>
    <scope>NUCLEOTIDE SEQUENCE [LARGE SCALE GENOMIC DNA]</scope>
    <source>
        <strain evidence="4">1078</strain>
        <plasmid evidence="4">unnamed1</plasmid>
    </source>
</reference>
<feature type="region of interest" description="Disordered" evidence="1">
    <location>
        <begin position="393"/>
        <end position="417"/>
    </location>
</feature>
<evidence type="ECO:0000256" key="1">
    <source>
        <dbReference type="SAM" id="MobiDB-lite"/>
    </source>
</evidence>
<dbReference type="InterPro" id="IPR008984">
    <property type="entry name" value="SMAD_FHA_dom_sf"/>
</dbReference>
<dbReference type="Proteomes" id="UP000249499">
    <property type="component" value="Plasmid unnamed1"/>
</dbReference>
<dbReference type="KEGG" id="rtu:PR017_23890"/>
<dbReference type="AlphaFoldDB" id="A0AAF1K9G6"/>
<dbReference type="EMBL" id="CP117258">
    <property type="protein sequence ID" value="WFR98743.1"/>
    <property type="molecule type" value="Genomic_DNA"/>
</dbReference>
<feature type="domain" description="FHA" evidence="2">
    <location>
        <begin position="28"/>
        <end position="78"/>
    </location>
</feature>
<dbReference type="RefSeq" id="WP_111217216.1">
    <property type="nucleotide sequence ID" value="NZ_CP117258.1"/>
</dbReference>
<proteinExistence type="predicted"/>
<dbReference type="CDD" id="cd00060">
    <property type="entry name" value="FHA"/>
    <property type="match status" value="1"/>
</dbReference>
<sequence length="417" mass="45249">MRLELKQIGGNASSSGAPAKWYLERGRRTLGRSADCDWQLPEDQRSVSKLHCIIERDRDGFVLLDKSANGSRVNGVTVHEGETARLGDRSRLELGGLAFAVSISGERAHDVEDPDAGIALSDEPLTISAILADISSGGGSASGILGEREGDAWSMRATDVPTGGTRGRQGAPSSRNVEIGWDGPPQLESATKLLPDDWHIDGSSDFGDHIEHGSATRVSVPIARVRPMAATEDAGAEDFIPPEAAQEPGSAEFTQLPAGSTNALVDTMEALLTRMEETLDGAYQVFDIDQPGIEPAPDRSGQSREDFVASRAEALLIRQRRLTDALEKLMREASRLMEPRILEARVDASGRKLPWTRSRDYWRAYRMQFEKDGSTLSVRDIFRAAMTGEAPTTGFKVQDLGGIAPPEGEEGRRDDEK</sequence>
<dbReference type="Gene3D" id="2.60.200.20">
    <property type="match status" value="1"/>
</dbReference>
<organism evidence="3 4">
    <name type="scientific">Rhizobium tumorigenes</name>
    <dbReference type="NCBI Taxonomy" id="2041385"/>
    <lineage>
        <taxon>Bacteria</taxon>
        <taxon>Pseudomonadati</taxon>
        <taxon>Pseudomonadota</taxon>
        <taxon>Alphaproteobacteria</taxon>
        <taxon>Hyphomicrobiales</taxon>
        <taxon>Rhizobiaceae</taxon>
        <taxon>Rhizobium/Agrobacterium group</taxon>
        <taxon>Rhizobium</taxon>
    </lineage>
</organism>
<keyword evidence="4" id="KW-1185">Reference proteome</keyword>
<gene>
    <name evidence="3" type="ORF">PR017_23890</name>
</gene>
<dbReference type="InterPro" id="IPR000253">
    <property type="entry name" value="FHA_dom"/>
</dbReference>
<geneLocation type="plasmid" evidence="3 4">
    <name>unnamed1</name>
</geneLocation>
<dbReference type="SUPFAM" id="SSF49879">
    <property type="entry name" value="SMAD/FHA domain"/>
    <property type="match status" value="1"/>
</dbReference>
<dbReference type="SMART" id="SM00240">
    <property type="entry name" value="FHA"/>
    <property type="match status" value="1"/>
</dbReference>
<keyword evidence="3" id="KW-0614">Plasmid</keyword>
<dbReference type="PROSITE" id="PS50006">
    <property type="entry name" value="FHA_DOMAIN"/>
    <property type="match status" value="1"/>
</dbReference>
<name>A0AAF1K9G6_9HYPH</name>
<dbReference type="Pfam" id="PF00498">
    <property type="entry name" value="FHA"/>
    <property type="match status" value="1"/>
</dbReference>
<protein>
    <submittedName>
        <fullName evidence="3">FHA domain-containing protein</fullName>
    </submittedName>
</protein>
<evidence type="ECO:0000313" key="3">
    <source>
        <dbReference type="EMBL" id="WFR98743.1"/>
    </source>
</evidence>
<feature type="region of interest" description="Disordered" evidence="1">
    <location>
        <begin position="158"/>
        <end position="180"/>
    </location>
</feature>
<evidence type="ECO:0000313" key="4">
    <source>
        <dbReference type="Proteomes" id="UP000249499"/>
    </source>
</evidence>
<accession>A0AAF1K9G6</accession>
<evidence type="ECO:0000259" key="2">
    <source>
        <dbReference type="PROSITE" id="PS50006"/>
    </source>
</evidence>